<dbReference type="InterPro" id="IPR003598">
    <property type="entry name" value="Ig_sub2"/>
</dbReference>
<evidence type="ECO:0000259" key="5">
    <source>
        <dbReference type="PROSITE" id="PS50835"/>
    </source>
</evidence>
<dbReference type="PROSITE" id="PS00290">
    <property type="entry name" value="IG_MHC"/>
    <property type="match status" value="1"/>
</dbReference>
<dbReference type="PANTHER" id="PTHR12231">
    <property type="entry name" value="CTX-RELATED TYPE I TRANSMEMBRANE PROTEIN"/>
    <property type="match status" value="1"/>
</dbReference>
<dbReference type="STRING" id="1561998.A0A1I7U3Y1"/>
<name>A0A1I7U3Y1_9PELO</name>
<dbReference type="PANTHER" id="PTHR12231:SF253">
    <property type="entry name" value="DPR-INTERACTING PROTEIN ETA, ISOFORM B-RELATED"/>
    <property type="match status" value="1"/>
</dbReference>
<keyword evidence="3" id="KW-1015">Disulfide bond</keyword>
<dbReference type="AlphaFoldDB" id="A0A1I7U3Y1"/>
<dbReference type="CDD" id="cd00096">
    <property type="entry name" value="Ig"/>
    <property type="match status" value="2"/>
</dbReference>
<dbReference type="InterPro" id="IPR003599">
    <property type="entry name" value="Ig_sub"/>
</dbReference>
<keyword evidence="6" id="KW-1185">Reference proteome</keyword>
<dbReference type="Pfam" id="PF13927">
    <property type="entry name" value="Ig_3"/>
    <property type="match status" value="1"/>
</dbReference>
<dbReference type="InterPro" id="IPR013098">
    <property type="entry name" value="Ig_I-set"/>
</dbReference>
<accession>A0A1I7U3Y1</accession>
<dbReference type="InterPro" id="IPR007110">
    <property type="entry name" value="Ig-like_dom"/>
</dbReference>
<dbReference type="WBParaSite" id="Csp11.Scaffold629.g14601.t1">
    <property type="protein sequence ID" value="Csp11.Scaffold629.g14601.t1"/>
    <property type="gene ID" value="Csp11.Scaffold629.g14601"/>
</dbReference>
<dbReference type="Proteomes" id="UP000095282">
    <property type="component" value="Unplaced"/>
</dbReference>
<dbReference type="Pfam" id="PF07679">
    <property type="entry name" value="I-set"/>
    <property type="match status" value="1"/>
</dbReference>
<evidence type="ECO:0000256" key="2">
    <source>
        <dbReference type="ARBA" id="ARBA00022737"/>
    </source>
</evidence>
<evidence type="ECO:0000256" key="1">
    <source>
        <dbReference type="ARBA" id="ARBA00022729"/>
    </source>
</evidence>
<evidence type="ECO:0000256" key="4">
    <source>
        <dbReference type="ARBA" id="ARBA00023319"/>
    </source>
</evidence>
<feature type="domain" description="Ig-like" evidence="5">
    <location>
        <begin position="167"/>
        <end position="246"/>
    </location>
</feature>
<dbReference type="SUPFAM" id="SSF48726">
    <property type="entry name" value="Immunoglobulin"/>
    <property type="match status" value="2"/>
</dbReference>
<dbReference type="InterPro" id="IPR013783">
    <property type="entry name" value="Ig-like_fold"/>
</dbReference>
<dbReference type="InterPro" id="IPR003006">
    <property type="entry name" value="Ig/MHC_CS"/>
</dbReference>
<protein>
    <submittedName>
        <fullName evidence="7">Ig-like domain-containing protein</fullName>
    </submittedName>
</protein>
<evidence type="ECO:0000256" key="3">
    <source>
        <dbReference type="ARBA" id="ARBA00023157"/>
    </source>
</evidence>
<keyword evidence="2" id="KW-0677">Repeat</keyword>
<evidence type="ECO:0000313" key="7">
    <source>
        <dbReference type="WBParaSite" id="Csp11.Scaffold629.g14601.t1"/>
    </source>
</evidence>
<sequence length="280" mass="31534">MTFLYQRAIKFTKKWRSFHVSRQLTSLNGHSQSPSSRFSLSCRLFNGYRRSFNLKNNEDVVISISPKANPVQKPIGDQISLVCSVKGTSDEKPGMIWKKHDGLDRTGNVEIKKLDDYTLVLIIRNSSVDDSGVYYCHAQVGSKVYMNKMDVIVFEDIVFRDKQLHFGQVLATASVNISCEVSAKKDSVITYWTRHGKQVLDGGKYKFYNKGSILEIQNYQPEQDAGQYTCEVVHVSSGSSNTKTVTLGTAGEKNYVACHQMCNSFCSDINTRMFLNTASN</sequence>
<organism evidence="6 7">
    <name type="scientific">Caenorhabditis tropicalis</name>
    <dbReference type="NCBI Taxonomy" id="1561998"/>
    <lineage>
        <taxon>Eukaryota</taxon>
        <taxon>Metazoa</taxon>
        <taxon>Ecdysozoa</taxon>
        <taxon>Nematoda</taxon>
        <taxon>Chromadorea</taxon>
        <taxon>Rhabditida</taxon>
        <taxon>Rhabditina</taxon>
        <taxon>Rhabditomorpha</taxon>
        <taxon>Rhabditoidea</taxon>
        <taxon>Rhabditidae</taxon>
        <taxon>Peloderinae</taxon>
        <taxon>Caenorhabditis</taxon>
    </lineage>
</organism>
<dbReference type="SMART" id="SM00409">
    <property type="entry name" value="IG"/>
    <property type="match status" value="2"/>
</dbReference>
<dbReference type="InterPro" id="IPR051170">
    <property type="entry name" value="Neural/epithelial_adhesion"/>
</dbReference>
<dbReference type="PROSITE" id="PS50835">
    <property type="entry name" value="IG_LIKE"/>
    <property type="match status" value="2"/>
</dbReference>
<evidence type="ECO:0000313" key="6">
    <source>
        <dbReference type="Proteomes" id="UP000095282"/>
    </source>
</evidence>
<dbReference type="Gene3D" id="2.60.40.10">
    <property type="entry name" value="Immunoglobulins"/>
    <property type="match status" value="2"/>
</dbReference>
<dbReference type="InterPro" id="IPR036179">
    <property type="entry name" value="Ig-like_dom_sf"/>
</dbReference>
<proteinExistence type="predicted"/>
<keyword evidence="4" id="KW-0393">Immunoglobulin domain</keyword>
<reference evidence="7" key="1">
    <citation type="submission" date="2016-11" db="UniProtKB">
        <authorList>
            <consortium name="WormBaseParasite"/>
        </authorList>
    </citation>
    <scope>IDENTIFICATION</scope>
</reference>
<feature type="domain" description="Ig-like" evidence="5">
    <location>
        <begin position="66"/>
        <end position="152"/>
    </location>
</feature>
<keyword evidence="1" id="KW-0732">Signal</keyword>
<dbReference type="eggNOG" id="ENOG502T0ZU">
    <property type="taxonomic scope" value="Eukaryota"/>
</dbReference>
<dbReference type="SMART" id="SM00408">
    <property type="entry name" value="IGc2"/>
    <property type="match status" value="2"/>
</dbReference>